<keyword evidence="10 15" id="KW-0472">Membrane</keyword>
<comment type="catalytic activity">
    <reaction evidence="11 15">
        <text>Hydrolyzes the peptide bond -P2-(S-farnesyl or geranylgeranyl)C-P1'-P2'-P3'-COOH where P1' and P2' are amino acids with aliphatic side chains and P3' is any C-terminal residue.</text>
        <dbReference type="EC" id="3.4.24.84"/>
    </reaction>
</comment>
<comment type="function">
    <text evidence="15">Proteolytically removes the C-terminal three residues of farnesylated proteins.</text>
</comment>
<feature type="active site" description="Proton donor" evidence="13">
    <location>
        <position position="369"/>
    </location>
</feature>
<dbReference type="OrthoDB" id="360839at2759"/>
<feature type="binding site" evidence="14">
    <location>
        <position position="287"/>
    </location>
    <ligand>
        <name>Zn(2+)</name>
        <dbReference type="ChEBI" id="CHEBI:29105"/>
        <note>catalytic</note>
    </ligand>
</feature>
<feature type="binding site" evidence="14">
    <location>
        <position position="365"/>
    </location>
    <ligand>
        <name>Zn(2+)</name>
        <dbReference type="ChEBI" id="CHEBI:29105"/>
        <note>catalytic</note>
    </ligand>
</feature>
<keyword evidence="8 15" id="KW-1133">Transmembrane helix</keyword>
<proteinExistence type="inferred from homology"/>
<dbReference type="InterPro" id="IPR027057">
    <property type="entry name" value="CAXX_Prtase_1"/>
</dbReference>
<keyword evidence="3 15" id="KW-0812">Transmembrane</keyword>
<dbReference type="Pfam" id="PF01435">
    <property type="entry name" value="Peptidase_M48"/>
    <property type="match status" value="1"/>
</dbReference>
<evidence type="ECO:0000256" key="13">
    <source>
        <dbReference type="PIRSR" id="PIRSR627057-1"/>
    </source>
</evidence>
<dbReference type="AlphaFoldDB" id="A0A137PBU0"/>
<evidence type="ECO:0000256" key="9">
    <source>
        <dbReference type="ARBA" id="ARBA00023049"/>
    </source>
</evidence>
<gene>
    <name evidence="18" type="ORF">CONCODRAFT_47579</name>
</gene>
<accession>A0A137PBU0</accession>
<evidence type="ECO:0000256" key="14">
    <source>
        <dbReference type="PIRSR" id="PIRSR627057-2"/>
    </source>
</evidence>
<evidence type="ECO:0000256" key="11">
    <source>
        <dbReference type="ARBA" id="ARBA00044456"/>
    </source>
</evidence>
<dbReference type="GO" id="GO:0004222">
    <property type="term" value="F:metalloendopeptidase activity"/>
    <property type="evidence" value="ECO:0007669"/>
    <property type="project" value="UniProtKB-UniRule"/>
</dbReference>
<dbReference type="InterPro" id="IPR032456">
    <property type="entry name" value="Peptidase_M48_N"/>
</dbReference>
<dbReference type="InterPro" id="IPR001915">
    <property type="entry name" value="Peptidase_M48"/>
</dbReference>
<keyword evidence="7 14" id="KW-0862">Zinc</keyword>
<dbReference type="PANTHER" id="PTHR10120">
    <property type="entry name" value="CAAX PRENYL PROTEASE 1"/>
    <property type="match status" value="1"/>
</dbReference>
<reference evidence="18 19" key="1">
    <citation type="journal article" date="2015" name="Genome Biol. Evol.">
        <title>Phylogenomic analyses indicate that early fungi evolved digesting cell walls of algal ancestors of land plants.</title>
        <authorList>
            <person name="Chang Y."/>
            <person name="Wang S."/>
            <person name="Sekimoto S."/>
            <person name="Aerts A.L."/>
            <person name="Choi C."/>
            <person name="Clum A."/>
            <person name="LaButti K.M."/>
            <person name="Lindquist E.A."/>
            <person name="Yee Ngan C."/>
            <person name="Ohm R.A."/>
            <person name="Salamov A.A."/>
            <person name="Grigoriev I.V."/>
            <person name="Spatafora J.W."/>
            <person name="Berbee M.L."/>
        </authorList>
    </citation>
    <scope>NUCLEOTIDE SEQUENCE [LARGE SCALE GENOMIC DNA]</scope>
    <source>
        <strain evidence="18 19">NRRL 28638</strain>
    </source>
</reference>
<evidence type="ECO:0000259" key="17">
    <source>
        <dbReference type="Pfam" id="PF16491"/>
    </source>
</evidence>
<keyword evidence="5 15" id="KW-0378">Hydrolase</keyword>
<dbReference type="EMBL" id="KQ964452">
    <property type="protein sequence ID" value="KXN72474.1"/>
    <property type="molecule type" value="Genomic_DNA"/>
</dbReference>
<evidence type="ECO:0000256" key="4">
    <source>
        <dbReference type="ARBA" id="ARBA00022723"/>
    </source>
</evidence>
<dbReference type="OMA" id="FVIEEKF"/>
<feature type="active site" evidence="13">
    <location>
        <position position="288"/>
    </location>
</feature>
<dbReference type="STRING" id="796925.A0A137PBU0"/>
<evidence type="ECO:0000256" key="10">
    <source>
        <dbReference type="ARBA" id="ARBA00023136"/>
    </source>
</evidence>
<comment type="subcellular location">
    <subcellularLocation>
        <location evidence="1 15">Endoplasmic reticulum membrane</location>
        <topology evidence="1 15">Multi-pass membrane protein</topology>
    </subcellularLocation>
</comment>
<dbReference type="GO" id="GO:0046872">
    <property type="term" value="F:metal ion binding"/>
    <property type="evidence" value="ECO:0007669"/>
    <property type="project" value="UniProtKB-UniRule"/>
</dbReference>
<keyword evidence="4 14" id="KW-0479">Metal-binding</keyword>
<sequence length="423" mass="49331">MIQEVLGYKNAIISFMFGVYSWETYLNIRQHRKLNEKERPEAVQSIVSAEEFEKTRLYGIDKSYFRFVKDIYGLVQAYIFFQYDIYPFFWNLSGDILSKYFGLDSSYEISQSILFFIIFSFVGSVLEIPPSLYATFVLEEKHGFNKQTYGLFFSDFVKTQLLTYAFGAPIVGGLLYLIKWAGSNFYFYTWLFMFSVQIIAIAIYPTFIQPLFNKFEPLPEGEIKEQIEALAKKIDFPLKKLFVVDGSKRSSHSNAYFFGFFKNKRIVLFDTLIEHSTVEEICAVIGHELGHWKMNHITKMLIFNQAHIFSIFYLFSKVVDNQEFYKDFGFDTMPVLIGFFLFQMLLTPVESVLQFLLHIMSRKHEFEADAFAKALGYAETLKSGLIKLQVKNKGDSNPDPWYSAYHFSHPPLVERLNAIGKTE</sequence>
<feature type="domain" description="Peptidase M48" evidence="16">
    <location>
        <begin position="217"/>
        <end position="421"/>
    </location>
</feature>
<evidence type="ECO:0000256" key="6">
    <source>
        <dbReference type="ARBA" id="ARBA00022824"/>
    </source>
</evidence>
<evidence type="ECO:0000256" key="2">
    <source>
        <dbReference type="ARBA" id="ARBA00022670"/>
    </source>
</evidence>
<dbReference type="Pfam" id="PF16491">
    <property type="entry name" value="Peptidase_M48_N"/>
    <property type="match status" value="1"/>
</dbReference>
<feature type="transmembrane region" description="Helical" evidence="15">
    <location>
        <begin position="109"/>
        <end position="128"/>
    </location>
</feature>
<name>A0A137PBU0_CONC2</name>
<feature type="transmembrane region" description="Helical" evidence="15">
    <location>
        <begin position="185"/>
        <end position="204"/>
    </location>
</feature>
<feature type="transmembrane region" description="Helical" evidence="15">
    <location>
        <begin position="161"/>
        <end position="179"/>
    </location>
</feature>
<dbReference type="GO" id="GO:0071586">
    <property type="term" value="P:CAAX-box protein processing"/>
    <property type="evidence" value="ECO:0007669"/>
    <property type="project" value="UniProtKB-UniRule"/>
</dbReference>
<dbReference type="GO" id="GO:0005789">
    <property type="term" value="C:endoplasmic reticulum membrane"/>
    <property type="evidence" value="ECO:0007669"/>
    <property type="project" value="UniProtKB-SubCell"/>
</dbReference>
<feature type="transmembrane region" description="Helical" evidence="15">
    <location>
        <begin position="6"/>
        <end position="28"/>
    </location>
</feature>
<dbReference type="Gene3D" id="3.30.2010.10">
    <property type="entry name" value="Metalloproteases ('zincins'), catalytic domain"/>
    <property type="match status" value="1"/>
</dbReference>
<dbReference type="EC" id="3.4.24.84" evidence="15"/>
<evidence type="ECO:0000256" key="1">
    <source>
        <dbReference type="ARBA" id="ARBA00004477"/>
    </source>
</evidence>
<dbReference type="Proteomes" id="UP000070444">
    <property type="component" value="Unassembled WGS sequence"/>
</dbReference>
<comment type="cofactor">
    <cofactor evidence="14 15">
        <name>Zn(2+)</name>
        <dbReference type="ChEBI" id="CHEBI:29105"/>
    </cofactor>
    <text evidence="14 15">Binds 1 zinc ion per subunit.</text>
</comment>
<feature type="domain" description="CAAX prenyl protease 1 N-terminal" evidence="17">
    <location>
        <begin position="30"/>
        <end position="214"/>
    </location>
</feature>
<evidence type="ECO:0000256" key="15">
    <source>
        <dbReference type="RuleBase" id="RU366005"/>
    </source>
</evidence>
<feature type="transmembrane region" description="Helical" evidence="15">
    <location>
        <begin position="335"/>
        <end position="357"/>
    </location>
</feature>
<evidence type="ECO:0000256" key="5">
    <source>
        <dbReference type="ARBA" id="ARBA00022801"/>
    </source>
</evidence>
<evidence type="ECO:0000313" key="18">
    <source>
        <dbReference type="EMBL" id="KXN72474.1"/>
    </source>
</evidence>
<protein>
    <recommendedName>
        <fullName evidence="15">CAAX prenyl protease</fullName>
        <ecNumber evidence="15">3.4.24.84</ecNumber>
    </recommendedName>
</protein>
<keyword evidence="6 15" id="KW-0256">Endoplasmic reticulum</keyword>
<dbReference type="FunFam" id="3.30.2010.10:FF:000002">
    <property type="entry name" value="CAAX prenyl protease"/>
    <property type="match status" value="1"/>
</dbReference>
<comment type="similarity">
    <text evidence="12 15">Belongs to the peptidase M48A family.</text>
</comment>
<evidence type="ECO:0000259" key="16">
    <source>
        <dbReference type="Pfam" id="PF01435"/>
    </source>
</evidence>
<feature type="binding site" evidence="14">
    <location>
        <position position="291"/>
    </location>
    <ligand>
        <name>Zn(2+)</name>
        <dbReference type="ChEBI" id="CHEBI:29105"/>
        <note>catalytic</note>
    </ligand>
</feature>
<keyword evidence="19" id="KW-1185">Reference proteome</keyword>
<evidence type="ECO:0000256" key="12">
    <source>
        <dbReference type="ARBA" id="ARBA00060927"/>
    </source>
</evidence>
<evidence type="ECO:0000256" key="8">
    <source>
        <dbReference type="ARBA" id="ARBA00022989"/>
    </source>
</evidence>
<organism evidence="18 19">
    <name type="scientific">Conidiobolus coronatus (strain ATCC 28846 / CBS 209.66 / NRRL 28638)</name>
    <name type="common">Delacroixia coronata</name>
    <dbReference type="NCBI Taxonomy" id="796925"/>
    <lineage>
        <taxon>Eukaryota</taxon>
        <taxon>Fungi</taxon>
        <taxon>Fungi incertae sedis</taxon>
        <taxon>Zoopagomycota</taxon>
        <taxon>Entomophthoromycotina</taxon>
        <taxon>Entomophthoromycetes</taxon>
        <taxon>Entomophthorales</taxon>
        <taxon>Ancylistaceae</taxon>
        <taxon>Conidiobolus</taxon>
    </lineage>
</organism>
<dbReference type="CDD" id="cd07343">
    <property type="entry name" value="M48A_Zmpste24p_like"/>
    <property type="match status" value="1"/>
</dbReference>
<evidence type="ECO:0000313" key="19">
    <source>
        <dbReference type="Proteomes" id="UP000070444"/>
    </source>
</evidence>
<feature type="transmembrane region" description="Helical" evidence="15">
    <location>
        <begin position="71"/>
        <end position="89"/>
    </location>
</feature>
<evidence type="ECO:0000256" key="7">
    <source>
        <dbReference type="ARBA" id="ARBA00022833"/>
    </source>
</evidence>
<keyword evidence="2 15" id="KW-0645">Protease</keyword>
<keyword evidence="9 15" id="KW-0482">Metalloprotease</keyword>
<evidence type="ECO:0000256" key="3">
    <source>
        <dbReference type="ARBA" id="ARBA00022692"/>
    </source>
</evidence>